<dbReference type="RefSeq" id="WP_154567620.1">
    <property type="nucleotide sequence ID" value="NZ_VOSW01000187.1"/>
</dbReference>
<dbReference type="EMBL" id="VOSW01000187">
    <property type="protein sequence ID" value="KAE8753623.1"/>
    <property type="molecule type" value="Genomic_DNA"/>
</dbReference>
<organism evidence="1 2">
    <name type="scientific">Paraburkholderia madseniana</name>
    <dbReference type="NCBI Taxonomy" id="2599607"/>
    <lineage>
        <taxon>Bacteria</taxon>
        <taxon>Pseudomonadati</taxon>
        <taxon>Pseudomonadota</taxon>
        <taxon>Betaproteobacteria</taxon>
        <taxon>Burkholderiales</taxon>
        <taxon>Burkholderiaceae</taxon>
        <taxon>Paraburkholderia</taxon>
    </lineage>
</organism>
<comment type="caution">
    <text evidence="1">The sequence shown here is derived from an EMBL/GenBank/DDBJ whole genome shotgun (WGS) entry which is preliminary data.</text>
</comment>
<dbReference type="OrthoDB" id="9941084at2"/>
<dbReference type="AlphaFoldDB" id="A0A6N6VZ99"/>
<evidence type="ECO:0000313" key="2">
    <source>
        <dbReference type="Proteomes" id="UP000463700"/>
    </source>
</evidence>
<evidence type="ECO:0000313" key="1">
    <source>
        <dbReference type="EMBL" id="KAE8753623.1"/>
    </source>
</evidence>
<sequence>MEVRLMVANYDLTALHSRLCIAESLLLLNRPAEALAVIHTAVRHNASGGH</sequence>
<gene>
    <name evidence="1" type="ORF">FSO04_44115</name>
</gene>
<protein>
    <submittedName>
        <fullName evidence="1">Uncharacterized protein</fullName>
    </submittedName>
</protein>
<accession>A0A6N6VZ99</accession>
<dbReference type="Proteomes" id="UP000463700">
    <property type="component" value="Unassembled WGS sequence"/>
</dbReference>
<proteinExistence type="predicted"/>
<reference evidence="1 2" key="1">
    <citation type="journal article" date="2020" name="Int. J. Syst. Evol. Microbiol.">
        <title>Paraburkholderia madseniana sp. nov., a phenolic acid-degrading bacterium isolated from acidic forest soil.</title>
        <authorList>
            <person name="Wilhelm R.C."/>
            <person name="Murphy S.J.L."/>
            <person name="Feriancek N.M."/>
            <person name="Karasz D.C."/>
            <person name="DeRito C.M."/>
            <person name="Newman J.D."/>
            <person name="Buckley D.H."/>
        </authorList>
    </citation>
    <scope>NUCLEOTIDE SEQUENCE [LARGE SCALE GENOMIC DNA]</scope>
    <source>
        <strain evidence="1 2">RP11</strain>
    </source>
</reference>
<name>A0A6N6VZ99_9BURK</name>